<feature type="compositionally biased region" description="Basic and acidic residues" evidence="1">
    <location>
        <begin position="1"/>
        <end position="34"/>
    </location>
</feature>
<reference evidence="2 3" key="1">
    <citation type="submission" date="2024-01" db="EMBL/GenBank/DDBJ databases">
        <title>Genome assemblies of Stephania.</title>
        <authorList>
            <person name="Yang L."/>
        </authorList>
    </citation>
    <scope>NUCLEOTIDE SEQUENCE [LARGE SCALE GENOMIC DNA]</scope>
    <source>
        <strain evidence="2">QJT</strain>
        <tissue evidence="2">Leaf</tissue>
    </source>
</reference>
<evidence type="ECO:0000256" key="1">
    <source>
        <dbReference type="SAM" id="MobiDB-lite"/>
    </source>
</evidence>
<protein>
    <submittedName>
        <fullName evidence="2">Uncharacterized protein</fullName>
    </submittedName>
</protein>
<sequence length="169" mass="18152">MLAEQSEMRRESEERWWRERGDSLAENDGGERGDGGAVKTMAEQRRPLYARDLTQSLNSVHDEHPVGARGDSHLFHGPEELDRLVNETGIAVDSDQGVEELVVEHDGAVGLGLDGEEEVSGGVEVVSAGEELQELEEGAVGVGEGGVGVSPVEEVEGFSGADENEKQRC</sequence>
<gene>
    <name evidence="2" type="ORF">Sjap_019891</name>
</gene>
<name>A0AAP0F2G4_9MAGN</name>
<feature type="region of interest" description="Disordered" evidence="1">
    <location>
        <begin position="1"/>
        <end position="43"/>
    </location>
</feature>
<proteinExistence type="predicted"/>
<dbReference type="EMBL" id="JBBNAE010000008">
    <property type="protein sequence ID" value="KAK9102637.1"/>
    <property type="molecule type" value="Genomic_DNA"/>
</dbReference>
<organism evidence="2 3">
    <name type="scientific">Stephania japonica</name>
    <dbReference type="NCBI Taxonomy" id="461633"/>
    <lineage>
        <taxon>Eukaryota</taxon>
        <taxon>Viridiplantae</taxon>
        <taxon>Streptophyta</taxon>
        <taxon>Embryophyta</taxon>
        <taxon>Tracheophyta</taxon>
        <taxon>Spermatophyta</taxon>
        <taxon>Magnoliopsida</taxon>
        <taxon>Ranunculales</taxon>
        <taxon>Menispermaceae</taxon>
        <taxon>Menispermoideae</taxon>
        <taxon>Cissampelideae</taxon>
        <taxon>Stephania</taxon>
    </lineage>
</organism>
<feature type="region of interest" description="Disordered" evidence="1">
    <location>
        <begin position="142"/>
        <end position="169"/>
    </location>
</feature>
<evidence type="ECO:0000313" key="3">
    <source>
        <dbReference type="Proteomes" id="UP001417504"/>
    </source>
</evidence>
<keyword evidence="3" id="KW-1185">Reference proteome</keyword>
<accession>A0AAP0F2G4</accession>
<dbReference type="AlphaFoldDB" id="A0AAP0F2G4"/>
<comment type="caution">
    <text evidence="2">The sequence shown here is derived from an EMBL/GenBank/DDBJ whole genome shotgun (WGS) entry which is preliminary data.</text>
</comment>
<dbReference type="Proteomes" id="UP001417504">
    <property type="component" value="Unassembled WGS sequence"/>
</dbReference>
<evidence type="ECO:0000313" key="2">
    <source>
        <dbReference type="EMBL" id="KAK9102637.1"/>
    </source>
</evidence>